<dbReference type="PANTHER" id="PTHR30126">
    <property type="entry name" value="HTH-TYPE TRANSCRIPTIONAL REGULATOR"/>
    <property type="match status" value="1"/>
</dbReference>
<evidence type="ECO:0000313" key="7">
    <source>
        <dbReference type="Proteomes" id="UP000019140"/>
    </source>
</evidence>
<comment type="caution">
    <text evidence="6">The sequence shown here is derived from an EMBL/GenBank/DDBJ whole genome shotgun (WGS) entry which is preliminary data.</text>
</comment>
<evidence type="ECO:0000259" key="5">
    <source>
        <dbReference type="PROSITE" id="PS50931"/>
    </source>
</evidence>
<dbReference type="AlphaFoldDB" id="W4M7H9"/>
<evidence type="ECO:0000256" key="1">
    <source>
        <dbReference type="ARBA" id="ARBA00009437"/>
    </source>
</evidence>
<dbReference type="InterPro" id="IPR000847">
    <property type="entry name" value="LysR_HTH_N"/>
</dbReference>
<reference evidence="6 7" key="1">
    <citation type="journal article" date="2014" name="Nature">
        <title>An environmental bacterial taxon with a large and distinct metabolic repertoire.</title>
        <authorList>
            <person name="Wilson M.C."/>
            <person name="Mori T."/>
            <person name="Ruckert C."/>
            <person name="Uria A.R."/>
            <person name="Helf M.J."/>
            <person name="Takada K."/>
            <person name="Gernert C."/>
            <person name="Steffens U.A."/>
            <person name="Heycke N."/>
            <person name="Schmitt S."/>
            <person name="Rinke C."/>
            <person name="Helfrich E.J."/>
            <person name="Brachmann A.O."/>
            <person name="Gurgui C."/>
            <person name="Wakimoto T."/>
            <person name="Kracht M."/>
            <person name="Crusemann M."/>
            <person name="Hentschel U."/>
            <person name="Abe I."/>
            <person name="Matsunaga S."/>
            <person name="Kalinowski J."/>
            <person name="Takeyama H."/>
            <person name="Piel J."/>
        </authorList>
    </citation>
    <scope>NUCLEOTIDE SEQUENCE [LARGE SCALE GENOMIC DNA]</scope>
    <source>
        <strain evidence="7">TSY2</strain>
    </source>
</reference>
<keyword evidence="4" id="KW-0804">Transcription</keyword>
<dbReference type="InterPro" id="IPR005119">
    <property type="entry name" value="LysR_subst-bd"/>
</dbReference>
<dbReference type="CDD" id="cd05466">
    <property type="entry name" value="PBP2_LTTR_substrate"/>
    <property type="match status" value="1"/>
</dbReference>
<keyword evidence="3" id="KW-0238">DNA-binding</keyword>
<evidence type="ECO:0000256" key="4">
    <source>
        <dbReference type="ARBA" id="ARBA00023163"/>
    </source>
</evidence>
<comment type="similarity">
    <text evidence="1">Belongs to the LysR transcriptional regulatory family.</text>
</comment>
<dbReference type="GO" id="GO:0000976">
    <property type="term" value="F:transcription cis-regulatory region binding"/>
    <property type="evidence" value="ECO:0007669"/>
    <property type="project" value="TreeGrafter"/>
</dbReference>
<dbReference type="InterPro" id="IPR036390">
    <property type="entry name" value="WH_DNA-bd_sf"/>
</dbReference>
<evidence type="ECO:0000256" key="2">
    <source>
        <dbReference type="ARBA" id="ARBA00023015"/>
    </source>
</evidence>
<evidence type="ECO:0000313" key="6">
    <source>
        <dbReference type="EMBL" id="ETX06170.1"/>
    </source>
</evidence>
<name>W4M7H9_9BACT</name>
<feature type="domain" description="HTH lysR-type" evidence="5">
    <location>
        <begin position="1"/>
        <end position="52"/>
    </location>
</feature>
<dbReference type="Proteomes" id="UP000019140">
    <property type="component" value="Unassembled WGS sequence"/>
</dbReference>
<evidence type="ECO:0000256" key="3">
    <source>
        <dbReference type="ARBA" id="ARBA00023125"/>
    </source>
</evidence>
<dbReference type="SUPFAM" id="SSF53850">
    <property type="entry name" value="Periplasmic binding protein-like II"/>
    <property type="match status" value="1"/>
</dbReference>
<dbReference type="Pfam" id="PF03466">
    <property type="entry name" value="LysR_substrate"/>
    <property type="match status" value="1"/>
</dbReference>
<protein>
    <recommendedName>
        <fullName evidence="5">HTH lysR-type domain-containing protein</fullName>
    </recommendedName>
</protein>
<organism evidence="6 7">
    <name type="scientific">Candidatus Entotheonella gemina</name>
    <dbReference type="NCBI Taxonomy" id="1429439"/>
    <lineage>
        <taxon>Bacteria</taxon>
        <taxon>Pseudomonadati</taxon>
        <taxon>Nitrospinota/Tectimicrobiota group</taxon>
        <taxon>Candidatus Tectimicrobiota</taxon>
        <taxon>Candidatus Entotheonellia</taxon>
        <taxon>Candidatus Entotheonellales</taxon>
        <taxon>Candidatus Entotheonellaceae</taxon>
        <taxon>Candidatus Entotheonella</taxon>
    </lineage>
</organism>
<dbReference type="GO" id="GO:0003700">
    <property type="term" value="F:DNA-binding transcription factor activity"/>
    <property type="evidence" value="ECO:0007669"/>
    <property type="project" value="InterPro"/>
</dbReference>
<dbReference type="Gene3D" id="3.40.190.290">
    <property type="match status" value="1"/>
</dbReference>
<dbReference type="InterPro" id="IPR036388">
    <property type="entry name" value="WH-like_DNA-bd_sf"/>
</dbReference>
<accession>W4M7H9</accession>
<dbReference type="PROSITE" id="PS50931">
    <property type="entry name" value="HTH_LYSR"/>
    <property type="match status" value="1"/>
</dbReference>
<dbReference type="PRINTS" id="PR00039">
    <property type="entry name" value="HTHLYSR"/>
</dbReference>
<sequence length="300" mass="33664">MAFHAVATYGSFSKAAVSLSRSQSSISVQVAKLEESLGKRLFDRTTKRLRLTDAGQILLLYVSQIDSLMQQALQELDDLDHLERGRLVICTSDTTGCYYLPPLLQLYRQRHPGIDIVVRNATSPETIEAVRHHEVDLGIVTLPATPDDLVIMPLFSRHDVLISHPQHPLAPCTSITLQELASYPLILLDQQCASRRIIDEVCARAQVNLQISMELRSIEVIKRFVRIDAGLSIVPDMAVREDIEAGVLASVEVADFANRALYQMGMIYKKNRYLSRAAQSFLEELRAYIAVDNSEDWEVS</sequence>
<gene>
    <name evidence="6" type="ORF">ETSY2_18740</name>
</gene>
<proteinExistence type="inferred from homology"/>
<dbReference type="SUPFAM" id="SSF46785">
    <property type="entry name" value="Winged helix' DNA-binding domain"/>
    <property type="match status" value="1"/>
</dbReference>
<keyword evidence="2" id="KW-0805">Transcription regulation</keyword>
<dbReference type="Pfam" id="PF00126">
    <property type="entry name" value="HTH_1"/>
    <property type="match status" value="1"/>
</dbReference>
<dbReference type="FunFam" id="1.10.10.10:FF:000001">
    <property type="entry name" value="LysR family transcriptional regulator"/>
    <property type="match status" value="1"/>
</dbReference>
<keyword evidence="7" id="KW-1185">Reference proteome</keyword>
<dbReference type="Gene3D" id="1.10.10.10">
    <property type="entry name" value="Winged helix-like DNA-binding domain superfamily/Winged helix DNA-binding domain"/>
    <property type="match status" value="1"/>
</dbReference>
<dbReference type="HOGENOM" id="CLU_039613_6_0_7"/>
<dbReference type="PANTHER" id="PTHR30126:SF39">
    <property type="entry name" value="HTH-TYPE TRANSCRIPTIONAL REGULATOR CYSL"/>
    <property type="match status" value="1"/>
</dbReference>
<dbReference type="EMBL" id="AZHX01000769">
    <property type="protein sequence ID" value="ETX06170.1"/>
    <property type="molecule type" value="Genomic_DNA"/>
</dbReference>